<keyword evidence="1" id="KW-0051">Antiviral defense</keyword>
<evidence type="ECO:0000256" key="1">
    <source>
        <dbReference type="ARBA" id="ARBA00023118"/>
    </source>
</evidence>
<dbReference type="EMBL" id="CP014672">
    <property type="protein sequence ID" value="ANW97836.1"/>
    <property type="molecule type" value="Genomic_DNA"/>
</dbReference>
<protein>
    <recommendedName>
        <fullName evidence="2">CRISPR type III-associated protein domain-containing protein</fullName>
    </recommendedName>
</protein>
<dbReference type="InterPro" id="IPR052216">
    <property type="entry name" value="CRISPR_Csm3_endoribonuclease"/>
</dbReference>
<dbReference type="GO" id="GO:0051607">
    <property type="term" value="P:defense response to virus"/>
    <property type="evidence" value="ECO:0007669"/>
    <property type="project" value="UniProtKB-KW"/>
</dbReference>
<dbReference type="Proteomes" id="UP000092971">
    <property type="component" value="Chromosome"/>
</dbReference>
<sequence length="181" mass="20129">MGTVKYRVTINLLTPFNISSGQEKGGQAQKRTVLYKGKPYIPGSTIKGKIRWNFYRITELSHSENNCNCAMCALFGGQGYKPSKVYVDDFLPVDGENSGNKALAVRYGIAINRYTKTVADEHLYSQEVATGGKFSGYITVYFDNETVKYKRNLEMAIKMVENVGGGHSKGYGRALVQLEEV</sequence>
<evidence type="ECO:0000313" key="3">
    <source>
        <dbReference type="EMBL" id="ANW97836.1"/>
    </source>
</evidence>
<name>A0A1B1YAP7_THEST</name>
<feature type="domain" description="CRISPR type III-associated protein" evidence="2">
    <location>
        <begin position="9"/>
        <end position="173"/>
    </location>
</feature>
<reference evidence="3 4" key="1">
    <citation type="submission" date="2016-02" db="EMBL/GenBank/DDBJ databases">
        <title>Comparison of Clostridium stercorarium subspecies using comparative genomics and transcriptomics.</title>
        <authorList>
            <person name="Schellenberg J."/>
            <person name="Thallinger G."/>
            <person name="Levin D.B."/>
            <person name="Zhang X."/>
            <person name="Alvare G."/>
            <person name="Fristensky B."/>
            <person name="Sparling R."/>
        </authorList>
    </citation>
    <scope>NUCLEOTIDE SEQUENCE [LARGE SCALE GENOMIC DNA]</scope>
    <source>
        <strain evidence="3 4">DSM 2910</strain>
    </source>
</reference>
<dbReference type="InterPro" id="IPR005537">
    <property type="entry name" value="RAMP_III_fam"/>
</dbReference>
<dbReference type="PANTHER" id="PTHR35579:SF6">
    <property type="entry name" value="DUF324 DOMAIN-CONTAINING PROTEIN"/>
    <property type="match status" value="1"/>
</dbReference>
<proteinExistence type="predicted"/>
<dbReference type="OrthoDB" id="1063910at2"/>
<dbReference type="PANTHER" id="PTHR35579">
    <property type="entry name" value="CRISPR SYSTEM CMS ENDORIBONUCLEASE CSM3"/>
    <property type="match status" value="1"/>
</dbReference>
<evidence type="ECO:0000313" key="4">
    <source>
        <dbReference type="Proteomes" id="UP000092971"/>
    </source>
</evidence>
<dbReference type="AlphaFoldDB" id="A0A1B1YAP7"/>
<organism evidence="3 4">
    <name type="scientific">Thermoclostridium stercorarium subsp. thermolacticum DSM 2910</name>
    <dbReference type="NCBI Taxonomy" id="1121336"/>
    <lineage>
        <taxon>Bacteria</taxon>
        <taxon>Bacillati</taxon>
        <taxon>Bacillota</taxon>
        <taxon>Clostridia</taxon>
        <taxon>Eubacteriales</taxon>
        <taxon>Oscillospiraceae</taxon>
        <taxon>Thermoclostridium</taxon>
    </lineage>
</organism>
<accession>A0A1B1YAP7</accession>
<evidence type="ECO:0000259" key="2">
    <source>
        <dbReference type="Pfam" id="PF03787"/>
    </source>
</evidence>
<dbReference type="Pfam" id="PF03787">
    <property type="entry name" value="RAMPs"/>
    <property type="match status" value="1"/>
</dbReference>
<dbReference type="RefSeq" id="WP_015358037.1">
    <property type="nucleotide sequence ID" value="NZ_CP014672.1"/>
</dbReference>
<dbReference type="CDD" id="cd09726">
    <property type="entry name" value="RAMP_I_III"/>
    <property type="match status" value="1"/>
</dbReference>
<gene>
    <name evidence="3" type="ORF">CSTERTH_01685</name>
</gene>